<keyword evidence="4" id="KW-0479">Metal-binding</keyword>
<feature type="chain" id="PRO_5022137385" evidence="9">
    <location>
        <begin position="19"/>
        <end position="657"/>
    </location>
</feature>
<dbReference type="GO" id="GO:0046872">
    <property type="term" value="F:metal ion binding"/>
    <property type="evidence" value="ECO:0007669"/>
    <property type="project" value="UniProtKB-KW"/>
</dbReference>
<dbReference type="PANTHER" id="PTHR40088:SF1">
    <property type="entry name" value="PECTATE LYASE PEL9"/>
    <property type="match status" value="1"/>
</dbReference>
<dbReference type="GO" id="GO:0016837">
    <property type="term" value="F:carbon-oxygen lyase activity, acting on polysaccharides"/>
    <property type="evidence" value="ECO:0007669"/>
    <property type="project" value="TreeGrafter"/>
</dbReference>
<evidence type="ECO:0000256" key="7">
    <source>
        <dbReference type="ARBA" id="ARBA00023239"/>
    </source>
</evidence>
<name>A0A521BUG8_SACCC</name>
<dbReference type="InterPro" id="IPR053868">
    <property type="entry name" value="Pel9A-like_beta_helix"/>
</dbReference>
<evidence type="ECO:0000256" key="5">
    <source>
        <dbReference type="ARBA" id="ARBA00022729"/>
    </source>
</evidence>
<dbReference type="RefSeq" id="WP_142532388.1">
    <property type="nucleotide sequence ID" value="NZ_FXTB01000002.1"/>
</dbReference>
<dbReference type="InterPro" id="IPR006626">
    <property type="entry name" value="PbH1"/>
</dbReference>
<dbReference type="SMART" id="SM00710">
    <property type="entry name" value="PbH1"/>
    <property type="match status" value="4"/>
</dbReference>
<comment type="subcellular location">
    <subcellularLocation>
        <location evidence="2">Secreted</location>
    </subcellularLocation>
</comment>
<dbReference type="InterPro" id="IPR011050">
    <property type="entry name" value="Pectin_lyase_fold/virulence"/>
</dbReference>
<evidence type="ECO:0000256" key="9">
    <source>
        <dbReference type="SAM" id="SignalP"/>
    </source>
</evidence>
<evidence type="ECO:0000256" key="4">
    <source>
        <dbReference type="ARBA" id="ARBA00022723"/>
    </source>
</evidence>
<dbReference type="Proteomes" id="UP000319040">
    <property type="component" value="Unassembled WGS sequence"/>
</dbReference>
<dbReference type="InterPro" id="IPR052052">
    <property type="entry name" value="Polysaccharide_Lyase_9"/>
</dbReference>
<gene>
    <name evidence="11" type="ORF">SAMN06265379_10267</name>
</gene>
<dbReference type="Gene3D" id="2.160.20.10">
    <property type="entry name" value="Single-stranded right-handed beta-helix, Pectin lyase-like"/>
    <property type="match status" value="1"/>
</dbReference>
<evidence type="ECO:0000256" key="8">
    <source>
        <dbReference type="ARBA" id="ARBA00038263"/>
    </source>
</evidence>
<feature type="domain" description="Pel9A-like right handed beta-helix region" evidence="10">
    <location>
        <begin position="24"/>
        <end position="320"/>
    </location>
</feature>
<dbReference type="EMBL" id="FXTB01000002">
    <property type="protein sequence ID" value="SMO50796.1"/>
    <property type="molecule type" value="Genomic_DNA"/>
</dbReference>
<keyword evidence="3" id="KW-0964">Secreted</keyword>
<dbReference type="InterPro" id="IPR026444">
    <property type="entry name" value="Secre_tail"/>
</dbReference>
<keyword evidence="7" id="KW-0456">Lyase</keyword>
<evidence type="ECO:0000256" key="3">
    <source>
        <dbReference type="ARBA" id="ARBA00022525"/>
    </source>
</evidence>
<dbReference type="GO" id="GO:0005576">
    <property type="term" value="C:extracellular region"/>
    <property type="evidence" value="ECO:0007669"/>
    <property type="project" value="UniProtKB-SubCell"/>
</dbReference>
<sequence>MKKLLLTLLMSVPMLLSAQDIGGDYYVAVGGDDSGPGTYDRPWGTWQKAFSTAKAGETVYFRGGVWYPQDHSRGNTIVEIHTGDGIGHSGTADNPIRFFNYPGENPVLDCSQVDMTGNRFNGALSFSDTHYIHLRGLTIRNVQQPESGELASGVGASSCSNMTFENLTVHDVGGRGMSYWGVAGHPQVPEIKTDTTRYINCDVYNCIDLLSSVPGNGSDGWKLDNESAGYLYFYGCRSWNCGDDGFDISGPGLTIFDNCWSFGHNMPGALDGNGFKFGANRGHGATQDSEGHTHVGPNVPGVRKIVQNCIAAGNAGFGFYELAYAPYYPNQARFYNNVAYANGIGISIYVNDDYEGVNPSIYKNNIVYKPVERDAGGRPYKLSVTNTYIASHNNWEFADNNTVGSLPWWQPSTVTVSDNDFVSLDMSQLSRPRKADGSLPDITFMKPAPGSDLIDAGTDVGLPFYGNAPDIGYAEYRPDNYQPLEITDYSPNKTVDIVSVTYYSPEEGSVSLTVVNETGTQFISTNHQATIGQNNTVEVDLSGLPAGAYTVRLSDGNSTTSCSVTKIPGDIDVAFKIIKNFPNPTVGLFAIQFTCAETANIAVTVSDETGETVMSDFYAAKPDINKMVLNLAPLEKGNYRISLNNNGEIISTAVTKQ</sequence>
<dbReference type="NCBIfam" id="TIGR04183">
    <property type="entry name" value="Por_Secre_tail"/>
    <property type="match status" value="1"/>
</dbReference>
<evidence type="ECO:0000256" key="6">
    <source>
        <dbReference type="ARBA" id="ARBA00022837"/>
    </source>
</evidence>
<evidence type="ECO:0000259" key="10">
    <source>
        <dbReference type="Pfam" id="PF22842"/>
    </source>
</evidence>
<evidence type="ECO:0000313" key="11">
    <source>
        <dbReference type="EMBL" id="SMO50796.1"/>
    </source>
</evidence>
<keyword evidence="5 9" id="KW-0732">Signal</keyword>
<feature type="signal peptide" evidence="9">
    <location>
        <begin position="1"/>
        <end position="18"/>
    </location>
</feature>
<dbReference type="Pfam" id="PF22842">
    <property type="entry name" value="Pel9A-like_beta_helix"/>
    <property type="match status" value="1"/>
</dbReference>
<comment type="similarity">
    <text evidence="8">Belongs to the polysaccharide lyase 9 family.</text>
</comment>
<dbReference type="SUPFAM" id="SSF51126">
    <property type="entry name" value="Pectin lyase-like"/>
    <property type="match status" value="1"/>
</dbReference>
<accession>A0A521BUG8</accession>
<dbReference type="InterPro" id="IPR012334">
    <property type="entry name" value="Pectin_lyas_fold"/>
</dbReference>
<evidence type="ECO:0000313" key="12">
    <source>
        <dbReference type="Proteomes" id="UP000319040"/>
    </source>
</evidence>
<dbReference type="PANTHER" id="PTHR40088">
    <property type="entry name" value="PECTATE LYASE (EUROFUNG)"/>
    <property type="match status" value="1"/>
</dbReference>
<keyword evidence="12" id="KW-1185">Reference proteome</keyword>
<evidence type="ECO:0000256" key="1">
    <source>
        <dbReference type="ARBA" id="ARBA00001913"/>
    </source>
</evidence>
<reference evidence="11 12" key="1">
    <citation type="submission" date="2017-05" db="EMBL/GenBank/DDBJ databases">
        <authorList>
            <person name="Varghese N."/>
            <person name="Submissions S."/>
        </authorList>
    </citation>
    <scope>NUCLEOTIDE SEQUENCE [LARGE SCALE GENOMIC DNA]</scope>
    <source>
        <strain evidence="11 12">DSM 27040</strain>
    </source>
</reference>
<proteinExistence type="inferred from homology"/>
<protein>
    <submittedName>
        <fullName evidence="11">Por secretion system C-terminal sorting domain-containing protein</fullName>
    </submittedName>
</protein>
<keyword evidence="6" id="KW-0106">Calcium</keyword>
<comment type="cofactor">
    <cofactor evidence="1">
        <name>Ca(2+)</name>
        <dbReference type="ChEBI" id="CHEBI:29108"/>
    </cofactor>
</comment>
<dbReference type="OrthoDB" id="8660908at2"/>
<dbReference type="AlphaFoldDB" id="A0A521BUG8"/>
<organism evidence="11 12">
    <name type="scientific">Saccharicrinis carchari</name>
    <dbReference type="NCBI Taxonomy" id="1168039"/>
    <lineage>
        <taxon>Bacteria</taxon>
        <taxon>Pseudomonadati</taxon>
        <taxon>Bacteroidota</taxon>
        <taxon>Bacteroidia</taxon>
        <taxon>Marinilabiliales</taxon>
        <taxon>Marinilabiliaceae</taxon>
        <taxon>Saccharicrinis</taxon>
    </lineage>
</organism>
<evidence type="ECO:0000256" key="2">
    <source>
        <dbReference type="ARBA" id="ARBA00004613"/>
    </source>
</evidence>